<feature type="domain" description="BD-FAE-like" evidence="3">
    <location>
        <begin position="49"/>
        <end position="197"/>
    </location>
</feature>
<dbReference type="Proteomes" id="UP000241507">
    <property type="component" value="Chromosome"/>
</dbReference>
<dbReference type="EMBL" id="CP028136">
    <property type="protein sequence ID" value="AVR47408.1"/>
    <property type="molecule type" value="Genomic_DNA"/>
</dbReference>
<proteinExistence type="predicted"/>
<dbReference type="OrthoDB" id="9803990at2"/>
<dbReference type="KEGG" id="grs:C7S20_09705"/>
<evidence type="ECO:0000313" key="4">
    <source>
        <dbReference type="EMBL" id="AVR47408.1"/>
    </source>
</evidence>
<keyword evidence="1" id="KW-0378">Hydrolase</keyword>
<feature type="chain" id="PRO_5015309723" evidence="2">
    <location>
        <begin position="20"/>
        <end position="299"/>
    </location>
</feature>
<gene>
    <name evidence="4" type="ORF">C7S20_09705</name>
</gene>
<accession>A0A2R3ZAT9</accession>
<organism evidence="4 5">
    <name type="scientific">Christiangramia fulva</name>
    <dbReference type="NCBI Taxonomy" id="2126553"/>
    <lineage>
        <taxon>Bacteria</taxon>
        <taxon>Pseudomonadati</taxon>
        <taxon>Bacteroidota</taxon>
        <taxon>Flavobacteriia</taxon>
        <taxon>Flavobacteriales</taxon>
        <taxon>Flavobacteriaceae</taxon>
        <taxon>Christiangramia</taxon>
    </lineage>
</organism>
<evidence type="ECO:0000313" key="5">
    <source>
        <dbReference type="Proteomes" id="UP000241507"/>
    </source>
</evidence>
<feature type="signal peptide" evidence="2">
    <location>
        <begin position="1"/>
        <end position="19"/>
    </location>
</feature>
<dbReference type="AlphaFoldDB" id="A0A2R3ZAT9"/>
<evidence type="ECO:0000256" key="1">
    <source>
        <dbReference type="ARBA" id="ARBA00022801"/>
    </source>
</evidence>
<evidence type="ECO:0000259" key="3">
    <source>
        <dbReference type="Pfam" id="PF20434"/>
    </source>
</evidence>
<keyword evidence="2" id="KW-0732">Signal</keyword>
<dbReference type="InterPro" id="IPR049492">
    <property type="entry name" value="BD-FAE-like_dom"/>
</dbReference>
<dbReference type="GO" id="GO:0016787">
    <property type="term" value="F:hydrolase activity"/>
    <property type="evidence" value="ECO:0007669"/>
    <property type="project" value="UniProtKB-KW"/>
</dbReference>
<reference evidence="5" key="1">
    <citation type="submission" date="2018-03" db="EMBL/GenBank/DDBJ databases">
        <title>Gramella fulva sp. nov., isolated from a dry surface of tidal flat.</title>
        <authorList>
            <person name="Hwang S.H."/>
            <person name="Hwang W.M."/>
            <person name="Kang K."/>
            <person name="Ahn T.-Y."/>
        </authorList>
    </citation>
    <scope>NUCLEOTIDE SEQUENCE [LARGE SCALE GENOMIC DNA]</scope>
    <source>
        <strain evidence="5">SH35</strain>
    </source>
</reference>
<dbReference type="SUPFAM" id="SSF53474">
    <property type="entry name" value="alpha/beta-Hydrolases"/>
    <property type="match status" value="1"/>
</dbReference>
<dbReference type="InterPro" id="IPR029058">
    <property type="entry name" value="AB_hydrolase_fold"/>
</dbReference>
<name>A0A2R3ZAT9_9FLAO</name>
<dbReference type="Gene3D" id="3.40.50.1820">
    <property type="entry name" value="alpha/beta hydrolase"/>
    <property type="match status" value="1"/>
</dbReference>
<evidence type="ECO:0000256" key="2">
    <source>
        <dbReference type="SAM" id="SignalP"/>
    </source>
</evidence>
<keyword evidence="5" id="KW-1185">Reference proteome</keyword>
<sequence length="299" mass="33396">MKSKLSVFLFLLPLQMLLAQEVYVDSLYKVKEPITKTYAEKDGEKLIVDLYQPENSEKKRPTIVFMHGGGFSGGSPKNPQEVRFTKTAAAKGYNVALISYRLTRKNKSFGCDFAAEGKIKTFQMAAEDYMDAVKYLIDHASEFSIDENKIIAGGSSAGAEAVLNAIYNPQLMFGTENPYKDIQFSAVISLAGAIVDVRYLNKEQAIPGLFFHGTADQLVPYATAPHHYCEPSEPGYIILDGAETITEKLQKLNTSYLFFSFDGAGHEISGMPFQYFPQLFGFLKNVVFQNMKIQETVYE</sequence>
<dbReference type="Pfam" id="PF20434">
    <property type="entry name" value="BD-FAE"/>
    <property type="match status" value="1"/>
</dbReference>
<protein>
    <submittedName>
        <fullName evidence="4">Carboxylesterase</fullName>
    </submittedName>
</protein>
<dbReference type="InterPro" id="IPR050300">
    <property type="entry name" value="GDXG_lipolytic_enzyme"/>
</dbReference>
<dbReference type="PANTHER" id="PTHR48081">
    <property type="entry name" value="AB HYDROLASE SUPERFAMILY PROTEIN C4A8.06C"/>
    <property type="match status" value="1"/>
</dbReference>